<dbReference type="EMBL" id="AOPY01001392">
    <property type="protein sequence ID" value="EPJ40057.1"/>
    <property type="molecule type" value="Genomic_DNA"/>
</dbReference>
<dbReference type="HOGENOM" id="CLU_2720437_0_0_11"/>
<dbReference type="AlphaFoldDB" id="S4N0R2"/>
<sequence>MGGADGGTARDRRHAPAGPPQPDVRYSFTPDGGGRLRVSFPCPTCHQRIRVPVRGRVRARCALCRSVLECDT</sequence>
<evidence type="ECO:0000313" key="2">
    <source>
        <dbReference type="EMBL" id="EPJ40057.1"/>
    </source>
</evidence>
<dbReference type="PATRIC" id="fig|1283301.3.peg.2838"/>
<protein>
    <submittedName>
        <fullName evidence="2">Uncharacterized protein</fullName>
    </submittedName>
</protein>
<organism evidence="2 3">
    <name type="scientific">Streptomyces afghaniensis 772</name>
    <dbReference type="NCBI Taxonomy" id="1283301"/>
    <lineage>
        <taxon>Bacteria</taxon>
        <taxon>Bacillati</taxon>
        <taxon>Actinomycetota</taxon>
        <taxon>Actinomycetes</taxon>
        <taxon>Kitasatosporales</taxon>
        <taxon>Streptomycetaceae</taxon>
        <taxon>Streptomyces</taxon>
    </lineage>
</organism>
<gene>
    <name evidence="2" type="ORF">STAFG_2866</name>
</gene>
<comment type="caution">
    <text evidence="2">The sequence shown here is derived from an EMBL/GenBank/DDBJ whole genome shotgun (WGS) entry which is preliminary data.</text>
</comment>
<accession>S4N0R2</accession>
<name>S4N0R2_9ACTN</name>
<feature type="region of interest" description="Disordered" evidence="1">
    <location>
        <begin position="1"/>
        <end position="25"/>
    </location>
</feature>
<keyword evidence="3" id="KW-1185">Reference proteome</keyword>
<evidence type="ECO:0000256" key="1">
    <source>
        <dbReference type="SAM" id="MobiDB-lite"/>
    </source>
</evidence>
<reference evidence="2 3" key="1">
    <citation type="submission" date="2013-02" db="EMBL/GenBank/DDBJ databases">
        <title>Draft Genome Sequence of Streptomyces afghaniensis, Which Produces Compounds of the Julimycin B-Complex.</title>
        <authorList>
            <person name="Gruening B.A."/>
            <person name="Praeg A."/>
            <person name="Erxleben A."/>
            <person name="Guenther S."/>
            <person name="Fiedler H.-P."/>
            <person name="Goodfellow M."/>
            <person name="Mueller M."/>
        </authorList>
    </citation>
    <scope>NUCLEOTIDE SEQUENCE [LARGE SCALE GENOMIC DNA]</scope>
    <source>
        <strain evidence="2 3">772</strain>
    </source>
</reference>
<evidence type="ECO:0000313" key="3">
    <source>
        <dbReference type="Proteomes" id="UP000015001"/>
    </source>
</evidence>
<proteinExistence type="predicted"/>
<dbReference type="Proteomes" id="UP000015001">
    <property type="component" value="Unassembled WGS sequence"/>
</dbReference>